<dbReference type="PANTHER" id="PTHR43685:SF2">
    <property type="entry name" value="GLYCOSYLTRANSFERASE 2-LIKE DOMAIN-CONTAINING PROTEIN"/>
    <property type="match status" value="1"/>
</dbReference>
<dbReference type="InterPro" id="IPR050834">
    <property type="entry name" value="Glycosyltransf_2"/>
</dbReference>
<reference evidence="2 3" key="1">
    <citation type="submission" date="2017-09" db="EMBL/GenBank/DDBJ databases">
        <title>Mesorhizobum sanjuanii sp. nov. isolated from nodules of Lotus tenuis in saline-alkaline lowlands of Flooding Pampa.</title>
        <authorList>
            <person name="Sannazzaro A.I."/>
            <person name="Torres Tejerizo G.A."/>
            <person name="Fontana F."/>
            <person name="Cumpa Velazquez L.M."/>
            <person name="Hansen L."/>
            <person name="Pistorio M."/>
            <person name="Estrella M.J."/>
        </authorList>
    </citation>
    <scope>NUCLEOTIDE SEQUENCE [LARGE SCALE GENOMIC DNA]</scope>
    <source>
        <strain evidence="2 3">BSA136</strain>
    </source>
</reference>
<dbReference type="RefSeq" id="WP_097573621.1">
    <property type="nucleotide sequence ID" value="NZ_NWQG01000054.1"/>
</dbReference>
<dbReference type="Proteomes" id="UP000219182">
    <property type="component" value="Unassembled WGS sequence"/>
</dbReference>
<keyword evidence="3" id="KW-1185">Reference proteome</keyword>
<gene>
    <name evidence="2" type="ORF">CN311_10995</name>
</gene>
<dbReference type="PANTHER" id="PTHR43685">
    <property type="entry name" value="GLYCOSYLTRANSFERASE"/>
    <property type="match status" value="1"/>
</dbReference>
<dbReference type="AlphaFoldDB" id="A0A2A6FGX9"/>
<protein>
    <submittedName>
        <fullName evidence="2">Glycosyl transferase family 2</fullName>
    </submittedName>
</protein>
<accession>A0A2A6FGX9</accession>
<dbReference type="CDD" id="cd00761">
    <property type="entry name" value="Glyco_tranf_GTA_type"/>
    <property type="match status" value="1"/>
</dbReference>
<keyword evidence="2" id="KW-0808">Transferase</keyword>
<comment type="caution">
    <text evidence="2">The sequence shown here is derived from an EMBL/GenBank/DDBJ whole genome shotgun (WGS) entry which is preliminary data.</text>
</comment>
<feature type="domain" description="Glycosyltransferase 2-like" evidence="1">
    <location>
        <begin position="12"/>
        <end position="170"/>
    </location>
</feature>
<sequence length="311" mass="34816">MPKTMNPAPLITVITPTHNRRSKVLRAVESVLAQNFTRFEHIVVDDGSTDGTEAALAAIPDPRLIYVGAKWRGANAARNAGIERARAPIVTFLDSDDVYLPNRLERTLAWFEENPGLEILISSFVSTKGGRSTNCINRDAFLSRDTLERALVAQTIFIAGSAITARREALLAIGGYDSDIARMQDRELLLRLARRSGAQLSEDVDWKKYNSENSISGQRDGYVEAYANLICKHPYIIDRYPDIPPYMIARQIIADTMKGRISQAFAGYLANRSSKALGYSLPQLLRGYVGGRRWRRDLYDEFRSKYGARPA</sequence>
<dbReference type="Pfam" id="PF00535">
    <property type="entry name" value="Glycos_transf_2"/>
    <property type="match status" value="1"/>
</dbReference>
<organism evidence="2 3">
    <name type="scientific">Mesorhizobium sanjuanii</name>
    <dbReference type="NCBI Taxonomy" id="2037900"/>
    <lineage>
        <taxon>Bacteria</taxon>
        <taxon>Pseudomonadati</taxon>
        <taxon>Pseudomonadota</taxon>
        <taxon>Alphaproteobacteria</taxon>
        <taxon>Hyphomicrobiales</taxon>
        <taxon>Phyllobacteriaceae</taxon>
        <taxon>Mesorhizobium</taxon>
    </lineage>
</organism>
<dbReference type="InterPro" id="IPR001173">
    <property type="entry name" value="Glyco_trans_2-like"/>
</dbReference>
<dbReference type="EMBL" id="NWQG01000054">
    <property type="protein sequence ID" value="PDQ21012.1"/>
    <property type="molecule type" value="Genomic_DNA"/>
</dbReference>
<evidence type="ECO:0000313" key="2">
    <source>
        <dbReference type="EMBL" id="PDQ21012.1"/>
    </source>
</evidence>
<proteinExistence type="predicted"/>
<evidence type="ECO:0000259" key="1">
    <source>
        <dbReference type="Pfam" id="PF00535"/>
    </source>
</evidence>
<dbReference type="GO" id="GO:0016740">
    <property type="term" value="F:transferase activity"/>
    <property type="evidence" value="ECO:0007669"/>
    <property type="project" value="UniProtKB-KW"/>
</dbReference>
<dbReference type="SUPFAM" id="SSF53448">
    <property type="entry name" value="Nucleotide-diphospho-sugar transferases"/>
    <property type="match status" value="1"/>
</dbReference>
<dbReference type="InterPro" id="IPR029044">
    <property type="entry name" value="Nucleotide-diphossugar_trans"/>
</dbReference>
<evidence type="ECO:0000313" key="3">
    <source>
        <dbReference type="Proteomes" id="UP000219182"/>
    </source>
</evidence>
<name>A0A2A6FGX9_9HYPH</name>
<dbReference type="Gene3D" id="3.90.550.10">
    <property type="entry name" value="Spore Coat Polysaccharide Biosynthesis Protein SpsA, Chain A"/>
    <property type="match status" value="1"/>
</dbReference>